<evidence type="ECO:0000313" key="1">
    <source>
        <dbReference type="EMBL" id="SNZ20066.1"/>
    </source>
</evidence>
<protein>
    <submittedName>
        <fullName evidence="1">Uncharacterized protein</fullName>
    </submittedName>
</protein>
<reference evidence="1 2" key="1">
    <citation type="submission" date="2017-09" db="EMBL/GenBank/DDBJ databases">
        <authorList>
            <person name="Ehlers B."/>
            <person name="Leendertz F.H."/>
        </authorList>
    </citation>
    <scope>NUCLEOTIDE SEQUENCE [LARGE SCALE GENOMIC DNA]</scope>
    <source>
        <strain evidence="1 2">DSM 18289</strain>
    </source>
</reference>
<sequence>MREPNEEELHVFHKEHFSGICMMLFENIGEYICENPLVAKHEVLVALAEIACKALFELNTRVLMIDYEGPASKPNLEFIEQLISQIGNNNSDGV</sequence>
<proteinExistence type="predicted"/>
<name>A0A285PIW5_9HYPH</name>
<dbReference type="Proteomes" id="UP000219439">
    <property type="component" value="Unassembled WGS sequence"/>
</dbReference>
<keyword evidence="2" id="KW-1185">Reference proteome</keyword>
<accession>A0A285PIW5</accession>
<evidence type="ECO:0000313" key="2">
    <source>
        <dbReference type="Proteomes" id="UP000219439"/>
    </source>
</evidence>
<organism evidence="1 2">
    <name type="scientific">Cohaesibacter gelatinilyticus</name>
    <dbReference type="NCBI Taxonomy" id="372072"/>
    <lineage>
        <taxon>Bacteria</taxon>
        <taxon>Pseudomonadati</taxon>
        <taxon>Pseudomonadota</taxon>
        <taxon>Alphaproteobacteria</taxon>
        <taxon>Hyphomicrobiales</taxon>
        <taxon>Cohaesibacteraceae</taxon>
    </lineage>
</organism>
<dbReference type="AlphaFoldDB" id="A0A285PIW5"/>
<dbReference type="EMBL" id="OBEL01000003">
    <property type="protein sequence ID" value="SNZ20066.1"/>
    <property type="molecule type" value="Genomic_DNA"/>
</dbReference>
<gene>
    <name evidence="1" type="ORF">SAMN06265368_3165</name>
</gene>